<keyword evidence="2" id="KW-1185">Reference proteome</keyword>
<dbReference type="Proteomes" id="UP000070533">
    <property type="component" value="Unassembled WGS sequence"/>
</dbReference>
<feature type="non-terminal residue" evidence="1">
    <location>
        <position position="1"/>
    </location>
</feature>
<name>A0A133Q3F3_9BACT</name>
<comment type="caution">
    <text evidence="1">The sequence shown here is derived from an EMBL/GenBank/DDBJ whole genome shotgun (WGS) entry which is preliminary data.</text>
</comment>
<evidence type="ECO:0000313" key="2">
    <source>
        <dbReference type="Proteomes" id="UP000070533"/>
    </source>
</evidence>
<organism evidence="1 2">
    <name type="scientific">Prevotella corporis</name>
    <dbReference type="NCBI Taxonomy" id="28128"/>
    <lineage>
        <taxon>Bacteria</taxon>
        <taxon>Pseudomonadati</taxon>
        <taxon>Bacteroidota</taxon>
        <taxon>Bacteroidia</taxon>
        <taxon>Bacteroidales</taxon>
        <taxon>Prevotellaceae</taxon>
        <taxon>Prevotella</taxon>
    </lineage>
</organism>
<gene>
    <name evidence="1" type="ORF">HMPREF3226_01744</name>
</gene>
<accession>A0A133Q3F3</accession>
<reference evidence="2" key="1">
    <citation type="submission" date="2016-01" db="EMBL/GenBank/DDBJ databases">
        <authorList>
            <person name="Mitreva M."/>
            <person name="Pepin K.H."/>
            <person name="Mihindukulasuriya K.A."/>
            <person name="Fulton R."/>
            <person name="Fronick C."/>
            <person name="O'Laughlin M."/>
            <person name="Miner T."/>
            <person name="Herter B."/>
            <person name="Rosa B.A."/>
            <person name="Cordes M."/>
            <person name="Tomlinson C."/>
            <person name="Wollam A."/>
            <person name="Palsikar V.B."/>
            <person name="Mardis E.R."/>
            <person name="Wilson R.K."/>
        </authorList>
    </citation>
    <scope>NUCLEOTIDE SEQUENCE [LARGE SCALE GENOMIC DNA]</scope>
    <source>
        <strain evidence="2">MJR7716</strain>
    </source>
</reference>
<dbReference type="EMBL" id="LRQG01000144">
    <property type="protein sequence ID" value="KXA37397.1"/>
    <property type="molecule type" value="Genomic_DNA"/>
</dbReference>
<evidence type="ECO:0000313" key="1">
    <source>
        <dbReference type="EMBL" id="KXA37397.1"/>
    </source>
</evidence>
<dbReference type="PATRIC" id="fig|28128.5.peg.1795"/>
<sequence>VCNSVLLVLTIPLPVLRIIARLCLQKYDEFITLQSSREQQGNIGNFKEKDNAFYQQPFAHSFPVFFFYRPFDAKIGRCMSHSIILRLSGTL</sequence>
<dbReference type="STRING" id="28128.HMPREF3226_01744"/>
<protein>
    <submittedName>
        <fullName evidence="1">Uncharacterized protein</fullName>
    </submittedName>
</protein>
<dbReference type="AlphaFoldDB" id="A0A133Q3F3"/>
<proteinExistence type="predicted"/>